<gene>
    <name evidence="1" type="ORF">EO081_00850</name>
</gene>
<comment type="caution">
    <text evidence="1">The sequence shown here is derived from an EMBL/GenBank/DDBJ whole genome shotgun (WGS) entry which is preliminary data.</text>
</comment>
<dbReference type="Proteomes" id="UP000292347">
    <property type="component" value="Unassembled WGS sequence"/>
</dbReference>
<reference evidence="1 2" key="1">
    <citation type="submission" date="2019-01" db="EMBL/GenBank/DDBJ databases">
        <title>Sphingomonas mucosissima sp. nov. and Sphingomonas desiccabilis sp. nov., from biological soil crusts in the Colorado Plateau, USA.</title>
        <authorList>
            <person name="Zhu D."/>
        </authorList>
    </citation>
    <scope>NUCLEOTIDE SEQUENCE [LARGE SCALE GENOMIC DNA]</scope>
    <source>
        <strain evidence="1 2">CP1D</strain>
    </source>
</reference>
<evidence type="ECO:0000313" key="2">
    <source>
        <dbReference type="Proteomes" id="UP000292347"/>
    </source>
</evidence>
<dbReference type="RefSeq" id="WP_129340083.1">
    <property type="nucleotide sequence ID" value="NZ_JACIDD010000001.1"/>
</dbReference>
<dbReference type="PROSITE" id="PS51257">
    <property type="entry name" value="PROKAR_LIPOPROTEIN"/>
    <property type="match status" value="1"/>
</dbReference>
<dbReference type="OrthoDB" id="7586152at2"/>
<name>A0A4Q2IV39_9SPHN</name>
<protein>
    <submittedName>
        <fullName evidence="1">Uncharacterized protein</fullName>
    </submittedName>
</protein>
<evidence type="ECO:0000313" key="1">
    <source>
        <dbReference type="EMBL" id="RXZ34286.1"/>
    </source>
</evidence>
<proteinExistence type="predicted"/>
<sequence>MRLLVLLLAPLALAGCGGPEDAEPGAIGPDEARALNEAAEMLDPNSVSAAALAADNQMDRP</sequence>
<dbReference type="EMBL" id="SDPT01000001">
    <property type="protein sequence ID" value="RXZ34286.1"/>
    <property type="molecule type" value="Genomic_DNA"/>
</dbReference>
<accession>A0A4Q2IV39</accession>
<keyword evidence="2" id="KW-1185">Reference proteome</keyword>
<dbReference type="AlphaFoldDB" id="A0A4Q2IV39"/>
<organism evidence="1 2">
    <name type="scientific">Sphingomonas desiccabilis</name>
    <dbReference type="NCBI Taxonomy" id="429134"/>
    <lineage>
        <taxon>Bacteria</taxon>
        <taxon>Pseudomonadati</taxon>
        <taxon>Pseudomonadota</taxon>
        <taxon>Alphaproteobacteria</taxon>
        <taxon>Sphingomonadales</taxon>
        <taxon>Sphingomonadaceae</taxon>
        <taxon>Sphingomonas</taxon>
    </lineage>
</organism>